<evidence type="ECO:0000313" key="3">
    <source>
        <dbReference type="Proteomes" id="UP000253551"/>
    </source>
</evidence>
<dbReference type="SUPFAM" id="SSF81383">
    <property type="entry name" value="F-box domain"/>
    <property type="match status" value="1"/>
</dbReference>
<reference evidence="2 3" key="1">
    <citation type="journal article" date="2018" name="G3 (Bethesda)">
        <title>Phylogenetic and Phylogenomic Definition of Rhizopus Species.</title>
        <authorList>
            <person name="Gryganskyi A.P."/>
            <person name="Golan J."/>
            <person name="Dolatabadi S."/>
            <person name="Mondo S."/>
            <person name="Robb S."/>
            <person name="Idnurm A."/>
            <person name="Muszewska A."/>
            <person name="Steczkiewicz K."/>
            <person name="Masonjones S."/>
            <person name="Liao H.L."/>
            <person name="Gajdeczka M.T."/>
            <person name="Anike F."/>
            <person name="Vuek A."/>
            <person name="Anishchenko I.M."/>
            <person name="Voigt K."/>
            <person name="de Hoog G.S."/>
            <person name="Smith M.E."/>
            <person name="Heitman J."/>
            <person name="Vilgalys R."/>
            <person name="Stajich J.E."/>
        </authorList>
    </citation>
    <scope>NUCLEOTIDE SEQUENCE [LARGE SCALE GENOMIC DNA]</scope>
    <source>
        <strain evidence="2 3">LSU 92-RS-03</strain>
    </source>
</reference>
<dbReference type="AlphaFoldDB" id="A0A367KQN2"/>
<dbReference type="CDD" id="cd09917">
    <property type="entry name" value="F-box_SF"/>
    <property type="match status" value="1"/>
</dbReference>
<organism evidence="2 3">
    <name type="scientific">Rhizopus stolonifer</name>
    <name type="common">Rhizopus nigricans</name>
    <dbReference type="NCBI Taxonomy" id="4846"/>
    <lineage>
        <taxon>Eukaryota</taxon>
        <taxon>Fungi</taxon>
        <taxon>Fungi incertae sedis</taxon>
        <taxon>Mucoromycota</taxon>
        <taxon>Mucoromycotina</taxon>
        <taxon>Mucoromycetes</taxon>
        <taxon>Mucorales</taxon>
        <taxon>Mucorineae</taxon>
        <taxon>Rhizopodaceae</taxon>
        <taxon>Rhizopus</taxon>
    </lineage>
</organism>
<gene>
    <name evidence="2" type="ORF">CU098_012159</name>
</gene>
<dbReference type="OrthoDB" id="2208738at2759"/>
<dbReference type="InterPro" id="IPR036047">
    <property type="entry name" value="F-box-like_dom_sf"/>
</dbReference>
<dbReference type="InterPro" id="IPR001810">
    <property type="entry name" value="F-box_dom"/>
</dbReference>
<proteinExistence type="predicted"/>
<dbReference type="Pfam" id="PF12937">
    <property type="entry name" value="F-box-like"/>
    <property type="match status" value="1"/>
</dbReference>
<sequence length="531" mass="62413">MSKWSELPNEILFIITSCLSSREIRALSCVCRNWNRIIARLIFKNITSSLNKSLIQFKELIKASNKGRLVESIEIYNDFKVKDATHIEELAKYCPNVKKLTKPFGVLSCQIWRSFRHFKKLQALPDPEREERSDYELCAEFYKNTLTEYYIFWAHPFGEGEELLRSKVQEFIRLNKLYVIGFPNMTKIMDFDKMISSLPRLKTLFLRLDLSDEDFNTECFLDSRALDLSLIVPHSNIEYLSVLMAYEKHAYEYIIHKFPVLKHLDLNLTYPHALAIEKENTQWTLNERERLFDYISRIPKYNVCVHCSLESVPEFLKFRNDKTLKMEVVHGNTVDNYDFDLPFLRFEKSATTIAIQRECAPDELLDIWRNSKDIEGLIINHVSHTDFESLQAMVVNALCTCQKVKSIVYHCYYPLTDMVHDDSEMYNPFLEEIKIRSYGIDLETYLIFSESFPSLKRMEVEVHSLYENSSDVDPIDPFVYIPANFDPFGLTRSDLEQVIHEHKKTVVSYFLLGQNQGREKLAQFILSISKQ</sequence>
<dbReference type="Proteomes" id="UP000253551">
    <property type="component" value="Unassembled WGS sequence"/>
</dbReference>
<dbReference type="EMBL" id="PJQM01000662">
    <property type="protein sequence ID" value="RCI04508.1"/>
    <property type="molecule type" value="Genomic_DNA"/>
</dbReference>
<name>A0A367KQN2_RHIST</name>
<evidence type="ECO:0000313" key="2">
    <source>
        <dbReference type="EMBL" id="RCI04508.1"/>
    </source>
</evidence>
<feature type="domain" description="F-box" evidence="1">
    <location>
        <begin position="1"/>
        <end position="46"/>
    </location>
</feature>
<accession>A0A367KQN2</accession>
<dbReference type="Gene3D" id="3.80.10.10">
    <property type="entry name" value="Ribonuclease Inhibitor"/>
    <property type="match status" value="1"/>
</dbReference>
<dbReference type="SMART" id="SM00256">
    <property type="entry name" value="FBOX"/>
    <property type="match status" value="1"/>
</dbReference>
<comment type="caution">
    <text evidence="2">The sequence shown here is derived from an EMBL/GenBank/DDBJ whole genome shotgun (WGS) entry which is preliminary data.</text>
</comment>
<dbReference type="InterPro" id="IPR032675">
    <property type="entry name" value="LRR_dom_sf"/>
</dbReference>
<protein>
    <recommendedName>
        <fullName evidence="1">F-box domain-containing protein</fullName>
    </recommendedName>
</protein>
<dbReference type="PROSITE" id="PS50181">
    <property type="entry name" value="FBOX"/>
    <property type="match status" value="1"/>
</dbReference>
<keyword evidence="3" id="KW-1185">Reference proteome</keyword>
<evidence type="ECO:0000259" key="1">
    <source>
        <dbReference type="PROSITE" id="PS50181"/>
    </source>
</evidence>